<dbReference type="EMBL" id="JANJQO010002076">
    <property type="protein sequence ID" value="KAJ2968173.1"/>
    <property type="molecule type" value="Genomic_DNA"/>
</dbReference>
<comment type="caution">
    <text evidence="1">The sequence shown here is derived from an EMBL/GenBank/DDBJ whole genome shotgun (WGS) entry which is preliminary data.</text>
</comment>
<organism evidence="1 2">
    <name type="scientific">Zarea fungicola</name>
    <dbReference type="NCBI Taxonomy" id="93591"/>
    <lineage>
        <taxon>Eukaryota</taxon>
        <taxon>Fungi</taxon>
        <taxon>Dikarya</taxon>
        <taxon>Ascomycota</taxon>
        <taxon>Pezizomycotina</taxon>
        <taxon>Sordariomycetes</taxon>
        <taxon>Hypocreomycetidae</taxon>
        <taxon>Hypocreales</taxon>
        <taxon>Cordycipitaceae</taxon>
        <taxon>Zarea</taxon>
    </lineage>
</organism>
<name>A0ACC1MNA7_9HYPO</name>
<sequence length="496" mass="53310">MAGTASSSLWITLGIKRDYSKKPPGYAWRRSEWFIVYTVSVALWTDFFLYSLVVPILPFLLQDRIGLPQSQVQSCVSGLLAAFAGSSLGFSPIIGYISDRVPTRQAPFFLGLLALLASTALLLLGRSLPVLFAARILQGLSGALVWTVGLVLCVEAVGTDNLGKTMGGIFGFIAVGNLLSPPIGGIVYDKAGNKGVFIIAFAFLLVDFILRALMIEPQISDRYEGHTQIQTRQSTVSTPQGADIVEEGIPNARETTRLLPRSERSTTGLDYRISPNLPTICQNITILPCLSDPRLLSALFLSLVQATLLGSFDATIPTMAKEYYNLSSLHAGLLFLPLGITDFVLGPVFGIFVDRFGTKLAAVCSYACLSMFLCLLRLPQPGASGHVWLYGGILGLCGIGMAGTNSPAIVEASTIMENYYEANQAFFGHRQPYAQLYGLNNMVFSAGLALGPEVAGELKQRIGYGNMNAVLAAVCAFAVLLSLKYIGVSRSHTGLH</sequence>
<evidence type="ECO:0000313" key="2">
    <source>
        <dbReference type="Proteomes" id="UP001143910"/>
    </source>
</evidence>
<reference evidence="1" key="1">
    <citation type="submission" date="2022-08" db="EMBL/GenBank/DDBJ databases">
        <title>Genome Sequence of Lecanicillium fungicola.</title>
        <authorList>
            <person name="Buettner E."/>
        </authorList>
    </citation>
    <scope>NUCLEOTIDE SEQUENCE</scope>
    <source>
        <strain evidence="1">Babe33</strain>
    </source>
</reference>
<accession>A0ACC1MNA7</accession>
<proteinExistence type="predicted"/>
<dbReference type="Proteomes" id="UP001143910">
    <property type="component" value="Unassembled WGS sequence"/>
</dbReference>
<evidence type="ECO:0000313" key="1">
    <source>
        <dbReference type="EMBL" id="KAJ2968173.1"/>
    </source>
</evidence>
<protein>
    <submittedName>
        <fullName evidence="1">Uncharacterized protein</fullName>
    </submittedName>
</protein>
<keyword evidence="2" id="KW-1185">Reference proteome</keyword>
<gene>
    <name evidence="1" type="ORF">NQ176_g9307</name>
</gene>